<name>A0A4R4DQC8_9PROT</name>
<sequence>MARSLIVSGVLPASLAENSGPDDWTATLNLSGSLTGLVGVELLGRDALDFRAELLPGFNAVRITPGAPVDYEALVAAKRAPVLTFSLRFTYADGGVVEDRTTRQVAVLDRDDAPPTALAFTSGGTVVAGAIGAAIGTLSVTDLDSTGPYIFTFAEEDAWRFEVVDSVLRLRSGISLGLDDMPGRPVIIQVSDGTQSAAFTLTIKVANPSTSLSDLPAGETREGFALAAPDRVVAMQESRAVAQADVLGAGGRLVTMQDGGQVVLPAAERVQFVDGFQDIGAESPGVRAAALVHALSGHDADAALLATLVAKAEAGLAWTDIAAGFPALSGSHAAAVTTLYHNALGRDPTTAELASQAGRLAGGLSRAQLVVDVALGDEALAHQPEGGVWVADALGTDAAWRGGAGGLGEGTVTAPAVTDLPWLM</sequence>
<dbReference type="Pfam" id="PF13946">
    <property type="entry name" value="DUF4214"/>
    <property type="match status" value="1"/>
</dbReference>
<evidence type="ECO:0000259" key="1">
    <source>
        <dbReference type="Pfam" id="PF13946"/>
    </source>
</evidence>
<reference evidence="2 3" key="1">
    <citation type="submission" date="2019-03" db="EMBL/GenBank/DDBJ databases">
        <title>Paracraurococcus aquatilis NE82 genome sequence.</title>
        <authorList>
            <person name="Zhao Y."/>
            <person name="Du Z."/>
        </authorList>
    </citation>
    <scope>NUCLEOTIDE SEQUENCE [LARGE SCALE GENOMIC DNA]</scope>
    <source>
        <strain evidence="2 3">NE82</strain>
    </source>
</reference>
<proteinExistence type="predicted"/>
<gene>
    <name evidence="2" type="ORF">EXY23_11635</name>
</gene>
<dbReference type="InterPro" id="IPR025282">
    <property type="entry name" value="DUF4214"/>
</dbReference>
<dbReference type="AlphaFoldDB" id="A0A4R4DQC8"/>
<comment type="caution">
    <text evidence="2">The sequence shown here is derived from an EMBL/GenBank/DDBJ whole genome shotgun (WGS) entry which is preliminary data.</text>
</comment>
<keyword evidence="3" id="KW-1185">Reference proteome</keyword>
<organism evidence="2 3">
    <name type="scientific">Roseicella aquatilis</name>
    <dbReference type="NCBI Taxonomy" id="2527868"/>
    <lineage>
        <taxon>Bacteria</taxon>
        <taxon>Pseudomonadati</taxon>
        <taxon>Pseudomonadota</taxon>
        <taxon>Alphaproteobacteria</taxon>
        <taxon>Acetobacterales</taxon>
        <taxon>Roseomonadaceae</taxon>
        <taxon>Roseicella</taxon>
    </lineage>
</organism>
<dbReference type="Proteomes" id="UP000295023">
    <property type="component" value="Unassembled WGS sequence"/>
</dbReference>
<protein>
    <submittedName>
        <fullName evidence="2">DUF4214 domain-containing protein</fullName>
    </submittedName>
</protein>
<feature type="domain" description="DUF4214" evidence="1">
    <location>
        <begin position="331"/>
        <end position="381"/>
    </location>
</feature>
<dbReference type="RefSeq" id="WP_132288806.1">
    <property type="nucleotide sequence ID" value="NZ_SKBM01000009.1"/>
</dbReference>
<dbReference type="OrthoDB" id="7252638at2"/>
<dbReference type="EMBL" id="SKBM01000009">
    <property type="protein sequence ID" value="TCZ63018.1"/>
    <property type="molecule type" value="Genomic_DNA"/>
</dbReference>
<evidence type="ECO:0000313" key="3">
    <source>
        <dbReference type="Proteomes" id="UP000295023"/>
    </source>
</evidence>
<accession>A0A4R4DQC8</accession>
<evidence type="ECO:0000313" key="2">
    <source>
        <dbReference type="EMBL" id="TCZ63018.1"/>
    </source>
</evidence>